<name>A0A9P4M2N8_9PEZI</name>
<proteinExistence type="inferred from homology"/>
<dbReference type="GO" id="GO:0016651">
    <property type="term" value="F:oxidoreductase activity, acting on NAD(P)H"/>
    <property type="evidence" value="ECO:0007669"/>
    <property type="project" value="InterPro"/>
</dbReference>
<evidence type="ECO:0000313" key="6">
    <source>
        <dbReference type="Proteomes" id="UP000799772"/>
    </source>
</evidence>
<dbReference type="InterPro" id="IPR036291">
    <property type="entry name" value="NAD(P)-bd_dom_sf"/>
</dbReference>
<dbReference type="AlphaFoldDB" id="A0A9P4M2N8"/>
<dbReference type="InterPro" id="IPR047122">
    <property type="entry name" value="Trans-enoyl_RdTase-like"/>
</dbReference>
<dbReference type="Gene3D" id="3.40.50.720">
    <property type="entry name" value="NAD(P)-binding Rossmann-like Domain"/>
    <property type="match status" value="1"/>
</dbReference>
<dbReference type="InterPro" id="IPR013154">
    <property type="entry name" value="ADH-like_N"/>
</dbReference>
<organism evidence="5 6">
    <name type="scientific">Rhizodiscina lignyota</name>
    <dbReference type="NCBI Taxonomy" id="1504668"/>
    <lineage>
        <taxon>Eukaryota</taxon>
        <taxon>Fungi</taxon>
        <taxon>Dikarya</taxon>
        <taxon>Ascomycota</taxon>
        <taxon>Pezizomycotina</taxon>
        <taxon>Dothideomycetes</taxon>
        <taxon>Pleosporomycetidae</taxon>
        <taxon>Aulographales</taxon>
        <taxon>Rhizodiscinaceae</taxon>
        <taxon>Rhizodiscina</taxon>
    </lineage>
</organism>
<sequence>MPHVAVWIDEESNLAPQTVEEGSYHPGESEILVKVIYSSINPADLKHAVFSKGSRNTICGYEFSGIVEETGAGSKFKVGDKVFGTTPVDYTGKGRKPEWGGYQSRLVCPDVLAAHVPDSLPLSHAAGISLIARTMGDAMFNLFKFPFPPEDRPHAIGTPFLIWGGSSALGHMTIWVAKLLGLHPILTTASPHNAGRLKGAGATEVFDYHSDTVTADIRAYMDQYFDGRPIMQAFDAVSIPKPRHTVELVEDCCAPDAIILSAGRHPRHDGPFGEREYDWPILLPDGTLQVVRHKSDEGAAMQRRVVDWAAANYGWLWKLPPLKIVKGAQAGIEESKRVAFRGAGFEKVVVEHENAMKSLKANGW</sequence>
<evidence type="ECO:0000256" key="3">
    <source>
        <dbReference type="ARBA" id="ARBA00023002"/>
    </source>
</evidence>
<dbReference type="InterPro" id="IPR020843">
    <property type="entry name" value="ER"/>
</dbReference>
<dbReference type="InterPro" id="IPR011032">
    <property type="entry name" value="GroES-like_sf"/>
</dbReference>
<evidence type="ECO:0000256" key="1">
    <source>
        <dbReference type="ARBA" id="ARBA00008072"/>
    </source>
</evidence>
<dbReference type="SUPFAM" id="SSF51735">
    <property type="entry name" value="NAD(P)-binding Rossmann-fold domains"/>
    <property type="match status" value="1"/>
</dbReference>
<dbReference type="PANTHER" id="PTHR45348">
    <property type="entry name" value="HYPOTHETICAL OXIDOREDUCTASE (EUROFUNG)"/>
    <property type="match status" value="1"/>
</dbReference>
<gene>
    <name evidence="5" type="ORF">NA57DRAFT_62359</name>
</gene>
<dbReference type="PANTHER" id="PTHR45348:SF7">
    <property type="entry name" value="ZINC BINDING OXIDOREDUCTASE, PUTATIVE-RELATED"/>
    <property type="match status" value="1"/>
</dbReference>
<comment type="caution">
    <text evidence="5">The sequence shown here is derived from an EMBL/GenBank/DDBJ whole genome shotgun (WGS) entry which is preliminary data.</text>
</comment>
<dbReference type="EMBL" id="ML978145">
    <property type="protein sequence ID" value="KAF2092487.1"/>
    <property type="molecule type" value="Genomic_DNA"/>
</dbReference>
<reference evidence="5" key="1">
    <citation type="journal article" date="2020" name="Stud. Mycol.">
        <title>101 Dothideomycetes genomes: a test case for predicting lifestyles and emergence of pathogens.</title>
        <authorList>
            <person name="Haridas S."/>
            <person name="Albert R."/>
            <person name="Binder M."/>
            <person name="Bloem J."/>
            <person name="Labutti K."/>
            <person name="Salamov A."/>
            <person name="Andreopoulos B."/>
            <person name="Baker S."/>
            <person name="Barry K."/>
            <person name="Bills G."/>
            <person name="Bluhm B."/>
            <person name="Cannon C."/>
            <person name="Castanera R."/>
            <person name="Culley D."/>
            <person name="Daum C."/>
            <person name="Ezra D."/>
            <person name="Gonzalez J."/>
            <person name="Henrissat B."/>
            <person name="Kuo A."/>
            <person name="Liang C."/>
            <person name="Lipzen A."/>
            <person name="Lutzoni F."/>
            <person name="Magnuson J."/>
            <person name="Mondo S."/>
            <person name="Nolan M."/>
            <person name="Ohm R."/>
            <person name="Pangilinan J."/>
            <person name="Park H.-J."/>
            <person name="Ramirez L."/>
            <person name="Alfaro M."/>
            <person name="Sun H."/>
            <person name="Tritt A."/>
            <person name="Yoshinaga Y."/>
            <person name="Zwiers L.-H."/>
            <person name="Turgeon B."/>
            <person name="Goodwin S."/>
            <person name="Spatafora J."/>
            <person name="Crous P."/>
            <person name="Grigoriev I."/>
        </authorList>
    </citation>
    <scope>NUCLEOTIDE SEQUENCE</scope>
    <source>
        <strain evidence="5">CBS 133067</strain>
    </source>
</reference>
<dbReference type="CDD" id="cd08249">
    <property type="entry name" value="enoyl_reductase_like"/>
    <property type="match status" value="1"/>
</dbReference>
<evidence type="ECO:0000313" key="5">
    <source>
        <dbReference type="EMBL" id="KAF2092487.1"/>
    </source>
</evidence>
<feature type="domain" description="Enoyl reductase (ER)" evidence="4">
    <location>
        <begin position="11"/>
        <end position="350"/>
    </location>
</feature>
<dbReference type="SMART" id="SM00829">
    <property type="entry name" value="PKS_ER"/>
    <property type="match status" value="1"/>
</dbReference>
<keyword evidence="3" id="KW-0560">Oxidoreductase</keyword>
<accession>A0A9P4M2N8</accession>
<protein>
    <submittedName>
        <fullName evidence="5">GroES-like protein</fullName>
    </submittedName>
</protein>
<comment type="subunit">
    <text evidence="2">Monomer.</text>
</comment>
<dbReference type="Gene3D" id="3.90.180.10">
    <property type="entry name" value="Medium-chain alcohol dehydrogenases, catalytic domain"/>
    <property type="match status" value="1"/>
</dbReference>
<evidence type="ECO:0000256" key="2">
    <source>
        <dbReference type="ARBA" id="ARBA00011245"/>
    </source>
</evidence>
<keyword evidence="6" id="KW-1185">Reference proteome</keyword>
<dbReference type="Proteomes" id="UP000799772">
    <property type="component" value="Unassembled WGS sequence"/>
</dbReference>
<dbReference type="OrthoDB" id="10257049at2759"/>
<dbReference type="Pfam" id="PF08240">
    <property type="entry name" value="ADH_N"/>
    <property type="match status" value="1"/>
</dbReference>
<dbReference type="SUPFAM" id="SSF50129">
    <property type="entry name" value="GroES-like"/>
    <property type="match status" value="1"/>
</dbReference>
<evidence type="ECO:0000259" key="4">
    <source>
        <dbReference type="SMART" id="SM00829"/>
    </source>
</evidence>
<comment type="similarity">
    <text evidence="1">Belongs to the zinc-containing alcohol dehydrogenase family.</text>
</comment>